<accession>A0A2G3AL99</accession>
<dbReference type="EMBL" id="AYRZ02000001">
    <property type="protein sequence ID" value="PHT95015.1"/>
    <property type="molecule type" value="Genomic_DNA"/>
</dbReference>
<keyword evidence="3" id="KW-1185">Reference proteome</keyword>
<feature type="compositionally biased region" description="Polar residues" evidence="1">
    <location>
        <begin position="21"/>
        <end position="31"/>
    </location>
</feature>
<reference evidence="2 3" key="2">
    <citation type="journal article" date="2017" name="Genome Biol.">
        <title>New reference genome sequences of hot pepper reveal the massive evolution of plant disease-resistance genes by retroduplication.</title>
        <authorList>
            <person name="Kim S."/>
            <person name="Park J."/>
            <person name="Yeom S.I."/>
            <person name="Kim Y.M."/>
            <person name="Seo E."/>
            <person name="Kim K.T."/>
            <person name="Kim M.S."/>
            <person name="Lee J.M."/>
            <person name="Cheong K."/>
            <person name="Shin H.S."/>
            <person name="Kim S.B."/>
            <person name="Han K."/>
            <person name="Lee J."/>
            <person name="Park M."/>
            <person name="Lee H.A."/>
            <person name="Lee H.Y."/>
            <person name="Lee Y."/>
            <person name="Oh S."/>
            <person name="Lee J.H."/>
            <person name="Choi E."/>
            <person name="Choi E."/>
            <person name="Lee S.E."/>
            <person name="Jeon J."/>
            <person name="Kim H."/>
            <person name="Choi G."/>
            <person name="Song H."/>
            <person name="Lee J."/>
            <person name="Lee S.C."/>
            <person name="Kwon J.K."/>
            <person name="Lee H.Y."/>
            <person name="Koo N."/>
            <person name="Hong Y."/>
            <person name="Kim R.W."/>
            <person name="Kang W.H."/>
            <person name="Huh J.H."/>
            <person name="Kang B.C."/>
            <person name="Yang T.J."/>
            <person name="Lee Y.H."/>
            <person name="Bennetzen J.L."/>
            <person name="Choi D."/>
        </authorList>
    </citation>
    <scope>NUCLEOTIDE SEQUENCE [LARGE SCALE GENOMIC DNA]</scope>
    <source>
        <strain evidence="3">cv. CM334</strain>
    </source>
</reference>
<feature type="region of interest" description="Disordered" evidence="1">
    <location>
        <begin position="1"/>
        <end position="59"/>
    </location>
</feature>
<dbReference type="Proteomes" id="UP000222542">
    <property type="component" value="Unassembled WGS sequence"/>
</dbReference>
<proteinExistence type="predicted"/>
<evidence type="ECO:0000256" key="1">
    <source>
        <dbReference type="SAM" id="MobiDB-lite"/>
    </source>
</evidence>
<evidence type="ECO:0000313" key="3">
    <source>
        <dbReference type="Proteomes" id="UP000222542"/>
    </source>
</evidence>
<comment type="caution">
    <text evidence="2">The sequence shown here is derived from an EMBL/GenBank/DDBJ whole genome shotgun (WGS) entry which is preliminary data.</text>
</comment>
<reference evidence="2 3" key="1">
    <citation type="journal article" date="2014" name="Nat. Genet.">
        <title>Genome sequence of the hot pepper provides insights into the evolution of pungency in Capsicum species.</title>
        <authorList>
            <person name="Kim S."/>
            <person name="Park M."/>
            <person name="Yeom S.I."/>
            <person name="Kim Y.M."/>
            <person name="Lee J.M."/>
            <person name="Lee H.A."/>
            <person name="Seo E."/>
            <person name="Choi J."/>
            <person name="Cheong K."/>
            <person name="Kim K.T."/>
            <person name="Jung K."/>
            <person name="Lee G.W."/>
            <person name="Oh S.K."/>
            <person name="Bae C."/>
            <person name="Kim S.B."/>
            <person name="Lee H.Y."/>
            <person name="Kim S.Y."/>
            <person name="Kim M.S."/>
            <person name="Kang B.C."/>
            <person name="Jo Y.D."/>
            <person name="Yang H.B."/>
            <person name="Jeong H.J."/>
            <person name="Kang W.H."/>
            <person name="Kwon J.K."/>
            <person name="Shin C."/>
            <person name="Lim J.Y."/>
            <person name="Park J.H."/>
            <person name="Huh J.H."/>
            <person name="Kim J.S."/>
            <person name="Kim B.D."/>
            <person name="Cohen O."/>
            <person name="Paran I."/>
            <person name="Suh M.C."/>
            <person name="Lee S.B."/>
            <person name="Kim Y.K."/>
            <person name="Shin Y."/>
            <person name="Noh S.J."/>
            <person name="Park J."/>
            <person name="Seo Y.S."/>
            <person name="Kwon S.Y."/>
            <person name="Kim H.A."/>
            <person name="Park J.M."/>
            <person name="Kim H.J."/>
            <person name="Choi S.B."/>
            <person name="Bosland P.W."/>
            <person name="Reeves G."/>
            <person name="Jo S.H."/>
            <person name="Lee B.W."/>
            <person name="Cho H.T."/>
            <person name="Choi H.S."/>
            <person name="Lee M.S."/>
            <person name="Yu Y."/>
            <person name="Do Choi Y."/>
            <person name="Park B.S."/>
            <person name="van Deynze A."/>
            <person name="Ashrafi H."/>
            <person name="Hill T."/>
            <person name="Kim W.T."/>
            <person name="Pai H.S."/>
            <person name="Ahn H.K."/>
            <person name="Yeam I."/>
            <person name="Giovannoni J.J."/>
            <person name="Rose J.K."/>
            <person name="Sorensen I."/>
            <person name="Lee S.J."/>
            <person name="Kim R.W."/>
            <person name="Choi I.Y."/>
            <person name="Choi B.S."/>
            <person name="Lim J.S."/>
            <person name="Lee Y.H."/>
            <person name="Choi D."/>
        </authorList>
    </citation>
    <scope>NUCLEOTIDE SEQUENCE [LARGE SCALE GENOMIC DNA]</scope>
    <source>
        <strain evidence="3">cv. CM334</strain>
    </source>
</reference>
<evidence type="ECO:0000313" key="2">
    <source>
        <dbReference type="EMBL" id="PHT95015.1"/>
    </source>
</evidence>
<dbReference type="STRING" id="4072.A0A2G3AL99"/>
<sequence>MGKTMSQSDRLGDEAGKDIVQPNSEANNMEQLNGDAHDFLNANRARQKDIEKPQKMGQQLARNINSNKDSSLPIVAGTTDDNQIKTLGVQSYLVTSGNNTNGIEQSIGKKVAGHVEKEAVSKPLDLQARNSNSEEDASENWNLITHKKTLGSCIGSSTSQSNSPSWKKAALIGIGFALLKWFLVSKVRVSKASELDNEYNDKLIKEDKQEEVLILM</sequence>
<protein>
    <submittedName>
        <fullName evidence="2">Uncharacterized protein</fullName>
    </submittedName>
</protein>
<organism evidence="2 3">
    <name type="scientific">Capsicum annuum</name>
    <name type="common">Capsicum pepper</name>
    <dbReference type="NCBI Taxonomy" id="4072"/>
    <lineage>
        <taxon>Eukaryota</taxon>
        <taxon>Viridiplantae</taxon>
        <taxon>Streptophyta</taxon>
        <taxon>Embryophyta</taxon>
        <taxon>Tracheophyta</taxon>
        <taxon>Spermatophyta</taxon>
        <taxon>Magnoliopsida</taxon>
        <taxon>eudicotyledons</taxon>
        <taxon>Gunneridae</taxon>
        <taxon>Pentapetalae</taxon>
        <taxon>asterids</taxon>
        <taxon>lamiids</taxon>
        <taxon>Solanales</taxon>
        <taxon>Solanaceae</taxon>
        <taxon>Solanoideae</taxon>
        <taxon>Capsiceae</taxon>
        <taxon>Capsicum</taxon>
    </lineage>
</organism>
<dbReference type="Gramene" id="PHT95015">
    <property type="protein sequence ID" value="PHT95015"/>
    <property type="gene ID" value="T459_02897"/>
</dbReference>
<dbReference type="AlphaFoldDB" id="A0A2G3AL99"/>
<gene>
    <name evidence="2" type="ORF">T459_02897</name>
</gene>
<name>A0A2G3AL99_CAPAN</name>